<evidence type="ECO:0000313" key="4">
    <source>
        <dbReference type="Proteomes" id="UP000217999"/>
    </source>
</evidence>
<dbReference type="AlphaFoldDB" id="A0A2A2A9N9"/>
<evidence type="ECO:0000256" key="2">
    <source>
        <dbReference type="SAM" id="SignalP"/>
    </source>
</evidence>
<dbReference type="Gene3D" id="3.40.50.1110">
    <property type="entry name" value="SGNH hydrolase"/>
    <property type="match status" value="1"/>
</dbReference>
<reference evidence="3 4" key="1">
    <citation type="submission" date="2017-08" db="EMBL/GenBank/DDBJ databases">
        <title>WGS of Clinical strains of the CDC Group NO-1 linked to zoonotic infections in humans.</title>
        <authorList>
            <person name="Bernier A.-M."/>
            <person name="Bernard K."/>
        </authorList>
    </citation>
    <scope>NUCLEOTIDE SEQUENCE [LARGE SCALE GENOMIC DNA]</scope>
    <source>
        <strain evidence="3 4">NML03-0146</strain>
    </source>
</reference>
<organism evidence="3 4">
    <name type="scientific">Vandammella animalimorsus</name>
    <dbReference type="NCBI Taxonomy" id="2029117"/>
    <lineage>
        <taxon>Bacteria</taxon>
        <taxon>Pseudomonadati</taxon>
        <taxon>Pseudomonadota</taxon>
        <taxon>Betaproteobacteria</taxon>
        <taxon>Burkholderiales</taxon>
        <taxon>Comamonadaceae</taxon>
        <taxon>Vandammella</taxon>
    </lineage>
</organism>
<dbReference type="PROSITE" id="PS51257">
    <property type="entry name" value="PROKAR_LIPOPROTEIN"/>
    <property type="match status" value="1"/>
</dbReference>
<accession>A0A2A2A9N9</accession>
<dbReference type="PANTHER" id="PTHR45648:SF5">
    <property type="entry name" value="OS04G0577300 PROTEIN"/>
    <property type="match status" value="1"/>
</dbReference>
<evidence type="ECO:0000313" key="3">
    <source>
        <dbReference type="EMBL" id="PAT34471.1"/>
    </source>
</evidence>
<keyword evidence="2" id="KW-0732">Signal</keyword>
<dbReference type="Proteomes" id="UP000217999">
    <property type="component" value="Unassembled WGS sequence"/>
</dbReference>
<feature type="chain" id="PRO_5012177731" evidence="2">
    <location>
        <begin position="23"/>
        <end position="320"/>
    </location>
</feature>
<dbReference type="InterPro" id="IPR036514">
    <property type="entry name" value="SGNH_hydro_sf"/>
</dbReference>
<dbReference type="RefSeq" id="WP_095550122.1">
    <property type="nucleotide sequence ID" value="NZ_NSJF01000004.1"/>
</dbReference>
<evidence type="ECO:0000256" key="1">
    <source>
        <dbReference type="ARBA" id="ARBA00022801"/>
    </source>
</evidence>
<proteinExistence type="predicted"/>
<name>A0A2A2A9N9_9BURK</name>
<dbReference type="PANTHER" id="PTHR45648">
    <property type="entry name" value="GDSL LIPASE/ACYLHYDROLASE FAMILY PROTEIN (AFU_ORTHOLOGUE AFUA_4G14700)"/>
    <property type="match status" value="1"/>
</dbReference>
<sequence>MAYQWRRCIAPLAAGITAVALSACGSSSTVESALTPSRIIAFGDGHSDLGQRGSSYTVNGTGGISNWSEQVARDYGLSLKPSAQGGLSFAQGNARVSAKPDAAGEASTPTLAEQIDAFLAAQQFGQTDLVLVSGGTADIIVQARAALAGQITREAAGQQVRRAGQALTEQVQRLLANGAQHVAIIGSYDLGTSVWARNLQEQAFLRDLTRQFNEGFKVSMHAQGFGNRALYVDFEYYLNNITTGPQYFGIEHIDRPVCTSVDAGAGIGIGAGQVNSALCNSTTLVSPQVERYGFADAIYLTPTVHQQFGSWAYGRIRERW</sequence>
<gene>
    <name evidence="3" type="ORF">CK620_08910</name>
</gene>
<comment type="caution">
    <text evidence="3">The sequence shown here is derived from an EMBL/GenBank/DDBJ whole genome shotgun (WGS) entry which is preliminary data.</text>
</comment>
<dbReference type="EMBL" id="NSJF01000004">
    <property type="protein sequence ID" value="PAT34471.1"/>
    <property type="molecule type" value="Genomic_DNA"/>
</dbReference>
<keyword evidence="1" id="KW-0378">Hydrolase</keyword>
<feature type="signal peptide" evidence="2">
    <location>
        <begin position="1"/>
        <end position="22"/>
    </location>
</feature>
<dbReference type="InterPro" id="IPR051058">
    <property type="entry name" value="GDSL_Est/Lipase"/>
</dbReference>
<dbReference type="GO" id="GO:0016788">
    <property type="term" value="F:hydrolase activity, acting on ester bonds"/>
    <property type="evidence" value="ECO:0007669"/>
    <property type="project" value="UniProtKB-ARBA"/>
</dbReference>
<protein>
    <submittedName>
        <fullName evidence="3">GDSL family lipase</fullName>
    </submittedName>
</protein>